<accession>A0A917UZK5</accession>
<reference evidence="3" key="2">
    <citation type="submission" date="2020-09" db="EMBL/GenBank/DDBJ databases">
        <authorList>
            <person name="Sun Q."/>
            <person name="Ohkuma M."/>
        </authorList>
    </citation>
    <scope>NUCLEOTIDE SEQUENCE</scope>
    <source>
        <strain evidence="3">JCM 30078</strain>
    </source>
</reference>
<dbReference type="RefSeq" id="WP_188984376.1">
    <property type="nucleotide sequence ID" value="NZ_BMPO01000007.1"/>
</dbReference>
<proteinExistence type="predicted"/>
<keyword evidence="2" id="KW-0732">Signal</keyword>
<gene>
    <name evidence="3" type="ORF">GCM10009304_31780</name>
</gene>
<evidence type="ECO:0000313" key="4">
    <source>
        <dbReference type="Proteomes" id="UP000635983"/>
    </source>
</evidence>
<dbReference type="EMBL" id="BMPO01000007">
    <property type="protein sequence ID" value="GGK03555.1"/>
    <property type="molecule type" value="Genomic_DNA"/>
</dbReference>
<feature type="signal peptide" evidence="2">
    <location>
        <begin position="1"/>
        <end position="22"/>
    </location>
</feature>
<protein>
    <recommendedName>
        <fullName evidence="5">Secreted protein</fullName>
    </recommendedName>
</protein>
<evidence type="ECO:0000256" key="2">
    <source>
        <dbReference type="SAM" id="SignalP"/>
    </source>
</evidence>
<keyword evidence="4" id="KW-1185">Reference proteome</keyword>
<reference evidence="3" key="1">
    <citation type="journal article" date="2014" name="Int. J. Syst. Evol. Microbiol.">
        <title>Complete genome sequence of Corynebacterium casei LMG S-19264T (=DSM 44701T), isolated from a smear-ripened cheese.</title>
        <authorList>
            <consortium name="US DOE Joint Genome Institute (JGI-PGF)"/>
            <person name="Walter F."/>
            <person name="Albersmeier A."/>
            <person name="Kalinowski J."/>
            <person name="Ruckert C."/>
        </authorList>
    </citation>
    <scope>NUCLEOTIDE SEQUENCE</scope>
    <source>
        <strain evidence="3">JCM 30078</strain>
    </source>
</reference>
<feature type="compositionally biased region" description="Basic and acidic residues" evidence="1">
    <location>
        <begin position="57"/>
        <end position="76"/>
    </location>
</feature>
<comment type="caution">
    <text evidence="3">The sequence shown here is derived from an EMBL/GenBank/DDBJ whole genome shotgun (WGS) entry which is preliminary data.</text>
</comment>
<dbReference type="Proteomes" id="UP000635983">
    <property type="component" value="Unassembled WGS sequence"/>
</dbReference>
<organism evidence="3 4">
    <name type="scientific">Pseudomonas matsuisoli</name>
    <dbReference type="NCBI Taxonomy" id="1515666"/>
    <lineage>
        <taxon>Bacteria</taxon>
        <taxon>Pseudomonadati</taxon>
        <taxon>Pseudomonadota</taxon>
        <taxon>Gammaproteobacteria</taxon>
        <taxon>Pseudomonadales</taxon>
        <taxon>Pseudomonadaceae</taxon>
        <taxon>Pseudomonas</taxon>
    </lineage>
</organism>
<evidence type="ECO:0008006" key="5">
    <source>
        <dbReference type="Google" id="ProtNLM"/>
    </source>
</evidence>
<feature type="compositionally biased region" description="Polar residues" evidence="1">
    <location>
        <begin position="81"/>
        <end position="92"/>
    </location>
</feature>
<sequence length="92" mass="10116">MNHARWLTAILLSLTLLSSVHAQGTGPTVPDTPPTPLDSEQRTPDREHSSEANSPPVDRHTQQRDDPRPRSERLPKEIVPSNESGTPPNAKP</sequence>
<evidence type="ECO:0000313" key="3">
    <source>
        <dbReference type="EMBL" id="GGK03555.1"/>
    </source>
</evidence>
<dbReference type="AlphaFoldDB" id="A0A917UZK5"/>
<evidence type="ECO:0000256" key="1">
    <source>
        <dbReference type="SAM" id="MobiDB-lite"/>
    </source>
</evidence>
<feature type="chain" id="PRO_5037507368" description="Secreted protein" evidence="2">
    <location>
        <begin position="23"/>
        <end position="92"/>
    </location>
</feature>
<name>A0A917UZK5_9PSED</name>
<feature type="region of interest" description="Disordered" evidence="1">
    <location>
        <begin position="22"/>
        <end position="92"/>
    </location>
</feature>
<feature type="compositionally biased region" description="Basic and acidic residues" evidence="1">
    <location>
        <begin position="39"/>
        <end position="50"/>
    </location>
</feature>